<dbReference type="AlphaFoldDB" id="A0A382RSP2"/>
<sequence length="146" mass="16725">MDNRTQERLAVLDLAPGAGMEDVKRAYRELALIWHPDKVPEQVKERATRKFQRLTEAYRWLTQNPSVLEHSGATVRQPSQRTDQRQSEPRAGAAGPAASSDMLSAIRGFLTDRDEGVYVYPEMDRTKIVEFAHQVTHNMTFPNFRL</sequence>
<feature type="non-terminal residue" evidence="3">
    <location>
        <position position="146"/>
    </location>
</feature>
<evidence type="ECO:0000259" key="2">
    <source>
        <dbReference type="PROSITE" id="PS50076"/>
    </source>
</evidence>
<dbReference type="Pfam" id="PF00226">
    <property type="entry name" value="DnaJ"/>
    <property type="match status" value="1"/>
</dbReference>
<organism evidence="3">
    <name type="scientific">marine metagenome</name>
    <dbReference type="NCBI Taxonomy" id="408172"/>
    <lineage>
        <taxon>unclassified sequences</taxon>
        <taxon>metagenomes</taxon>
        <taxon>ecological metagenomes</taxon>
    </lineage>
</organism>
<feature type="region of interest" description="Disordered" evidence="1">
    <location>
        <begin position="68"/>
        <end position="99"/>
    </location>
</feature>
<feature type="compositionally biased region" description="Low complexity" evidence="1">
    <location>
        <begin position="89"/>
        <end position="99"/>
    </location>
</feature>
<dbReference type="Gene3D" id="1.10.287.110">
    <property type="entry name" value="DnaJ domain"/>
    <property type="match status" value="1"/>
</dbReference>
<accession>A0A382RSP2</accession>
<dbReference type="InterPro" id="IPR036869">
    <property type="entry name" value="J_dom_sf"/>
</dbReference>
<evidence type="ECO:0000313" key="3">
    <source>
        <dbReference type="EMBL" id="SVD00165.1"/>
    </source>
</evidence>
<reference evidence="3" key="1">
    <citation type="submission" date="2018-05" db="EMBL/GenBank/DDBJ databases">
        <authorList>
            <person name="Lanie J.A."/>
            <person name="Ng W.-L."/>
            <person name="Kazmierczak K.M."/>
            <person name="Andrzejewski T.M."/>
            <person name="Davidsen T.M."/>
            <person name="Wayne K.J."/>
            <person name="Tettelin H."/>
            <person name="Glass J.I."/>
            <person name="Rusch D."/>
            <person name="Podicherti R."/>
            <person name="Tsui H.-C.T."/>
            <person name="Winkler M.E."/>
        </authorList>
    </citation>
    <scope>NUCLEOTIDE SEQUENCE</scope>
</reference>
<dbReference type="SUPFAM" id="SSF46565">
    <property type="entry name" value="Chaperone J-domain"/>
    <property type="match status" value="1"/>
</dbReference>
<dbReference type="GO" id="GO:0051087">
    <property type="term" value="F:protein-folding chaperone binding"/>
    <property type="evidence" value="ECO:0007669"/>
    <property type="project" value="TreeGrafter"/>
</dbReference>
<dbReference type="GO" id="GO:0051082">
    <property type="term" value="F:unfolded protein binding"/>
    <property type="evidence" value="ECO:0007669"/>
    <property type="project" value="TreeGrafter"/>
</dbReference>
<evidence type="ECO:0000256" key="1">
    <source>
        <dbReference type="SAM" id="MobiDB-lite"/>
    </source>
</evidence>
<name>A0A382RSP2_9ZZZZ</name>
<proteinExistence type="predicted"/>
<protein>
    <recommendedName>
        <fullName evidence="2">J domain-containing protein</fullName>
    </recommendedName>
</protein>
<dbReference type="PANTHER" id="PTHR43948">
    <property type="entry name" value="DNAJ HOMOLOG SUBFAMILY B"/>
    <property type="match status" value="1"/>
</dbReference>
<feature type="domain" description="J" evidence="2">
    <location>
        <begin position="7"/>
        <end position="72"/>
    </location>
</feature>
<dbReference type="PRINTS" id="PR00625">
    <property type="entry name" value="JDOMAIN"/>
</dbReference>
<gene>
    <name evidence="3" type="ORF">METZ01_LOCUS353019</name>
</gene>
<dbReference type="GO" id="GO:0044183">
    <property type="term" value="F:protein folding chaperone"/>
    <property type="evidence" value="ECO:0007669"/>
    <property type="project" value="TreeGrafter"/>
</dbReference>
<dbReference type="CDD" id="cd06257">
    <property type="entry name" value="DnaJ"/>
    <property type="match status" value="1"/>
</dbReference>
<dbReference type="EMBL" id="UINC01123593">
    <property type="protein sequence ID" value="SVD00165.1"/>
    <property type="molecule type" value="Genomic_DNA"/>
</dbReference>
<dbReference type="PROSITE" id="PS50076">
    <property type="entry name" value="DNAJ_2"/>
    <property type="match status" value="1"/>
</dbReference>
<dbReference type="SMART" id="SM00271">
    <property type="entry name" value="DnaJ"/>
    <property type="match status" value="1"/>
</dbReference>
<dbReference type="PANTHER" id="PTHR43948:SF10">
    <property type="entry name" value="MRJ, ISOFORM E"/>
    <property type="match status" value="1"/>
</dbReference>
<dbReference type="InterPro" id="IPR001623">
    <property type="entry name" value="DnaJ_domain"/>
</dbReference>
<dbReference type="GO" id="GO:0005737">
    <property type="term" value="C:cytoplasm"/>
    <property type="evidence" value="ECO:0007669"/>
    <property type="project" value="TreeGrafter"/>
</dbReference>